<keyword evidence="10" id="KW-1185">Reference proteome</keyword>
<organism evidence="7">
    <name type="scientific">Cladocopium goreaui</name>
    <dbReference type="NCBI Taxonomy" id="2562237"/>
    <lineage>
        <taxon>Eukaryota</taxon>
        <taxon>Sar</taxon>
        <taxon>Alveolata</taxon>
        <taxon>Dinophyceae</taxon>
        <taxon>Suessiales</taxon>
        <taxon>Symbiodiniaceae</taxon>
        <taxon>Cladocopium</taxon>
    </lineage>
</organism>
<dbReference type="InterPro" id="IPR006073">
    <property type="entry name" value="GTP-bd"/>
</dbReference>
<evidence type="ECO:0000256" key="3">
    <source>
        <dbReference type="ARBA" id="ARBA00022989"/>
    </source>
</evidence>
<reference evidence="8" key="2">
    <citation type="submission" date="2024-04" db="EMBL/GenBank/DDBJ databases">
        <authorList>
            <person name="Chen Y."/>
            <person name="Shah S."/>
            <person name="Dougan E. K."/>
            <person name="Thang M."/>
            <person name="Chan C."/>
        </authorList>
    </citation>
    <scope>NUCLEOTIDE SEQUENCE [LARGE SCALE GENOMIC DNA]</scope>
</reference>
<dbReference type="InterPro" id="IPR027417">
    <property type="entry name" value="P-loop_NTPase"/>
</dbReference>
<keyword evidence="4" id="KW-0472">Membrane</keyword>
<feature type="domain" description="G" evidence="6">
    <location>
        <begin position="59"/>
        <end position="187"/>
    </location>
</feature>
<dbReference type="InterPro" id="IPR021147">
    <property type="entry name" value="DUF697"/>
</dbReference>
<dbReference type="Proteomes" id="UP001152797">
    <property type="component" value="Unassembled WGS sequence"/>
</dbReference>
<evidence type="ECO:0000256" key="2">
    <source>
        <dbReference type="ARBA" id="ARBA00022692"/>
    </source>
</evidence>
<dbReference type="Pfam" id="PF05128">
    <property type="entry name" value="DUF697"/>
    <property type="match status" value="1"/>
</dbReference>
<evidence type="ECO:0000313" key="7">
    <source>
        <dbReference type="EMBL" id="CAI3994149.1"/>
    </source>
</evidence>
<name>A0A9P1CM26_9DINO</name>
<evidence type="ECO:0000256" key="4">
    <source>
        <dbReference type="ARBA" id="ARBA00023136"/>
    </source>
</evidence>
<evidence type="ECO:0000313" key="10">
    <source>
        <dbReference type="Proteomes" id="UP001152797"/>
    </source>
</evidence>
<proteinExistence type="predicted"/>
<accession>A0A9P1CM26</accession>
<dbReference type="OrthoDB" id="489802at2759"/>
<dbReference type="EMBL" id="CAMXCT020001913">
    <property type="protein sequence ID" value="CAL1147524.1"/>
    <property type="molecule type" value="Genomic_DNA"/>
</dbReference>
<gene>
    <name evidence="7" type="ORF">C1SCF055_LOCUS20819</name>
</gene>
<dbReference type="GO" id="GO:0005525">
    <property type="term" value="F:GTP binding"/>
    <property type="evidence" value="ECO:0007669"/>
    <property type="project" value="InterPro"/>
</dbReference>
<dbReference type="PANTHER" id="PTHR11649:SF13">
    <property type="entry name" value="ENGB-TYPE G DOMAIN-CONTAINING PROTEIN"/>
    <property type="match status" value="1"/>
</dbReference>
<feature type="coiled-coil region" evidence="5">
    <location>
        <begin position="119"/>
        <end position="146"/>
    </location>
</feature>
<evidence type="ECO:0000259" key="6">
    <source>
        <dbReference type="Pfam" id="PF01926"/>
    </source>
</evidence>
<dbReference type="EMBL" id="CAMXCT010001913">
    <property type="protein sequence ID" value="CAI3994149.1"/>
    <property type="molecule type" value="Genomic_DNA"/>
</dbReference>
<dbReference type="CDD" id="cd00882">
    <property type="entry name" value="Ras_like_GTPase"/>
    <property type="match status" value="1"/>
</dbReference>
<dbReference type="SUPFAM" id="SSF52540">
    <property type="entry name" value="P-loop containing nucleoside triphosphate hydrolases"/>
    <property type="match status" value="1"/>
</dbReference>
<evidence type="ECO:0000313" key="8">
    <source>
        <dbReference type="EMBL" id="CAL1147524.1"/>
    </source>
</evidence>
<comment type="subcellular location">
    <subcellularLocation>
        <location evidence="1">Membrane</location>
        <topology evidence="1">Multi-pass membrane protein</topology>
    </subcellularLocation>
</comment>
<reference evidence="7" key="1">
    <citation type="submission" date="2022-10" db="EMBL/GenBank/DDBJ databases">
        <authorList>
            <person name="Chen Y."/>
            <person name="Dougan E. K."/>
            <person name="Chan C."/>
            <person name="Rhodes N."/>
            <person name="Thang M."/>
        </authorList>
    </citation>
    <scope>NUCLEOTIDE SEQUENCE</scope>
</reference>
<comment type="caution">
    <text evidence="7">The sequence shown here is derived from an EMBL/GenBank/DDBJ whole genome shotgun (WGS) entry which is preliminary data.</text>
</comment>
<evidence type="ECO:0000313" key="9">
    <source>
        <dbReference type="EMBL" id="CAL4781461.1"/>
    </source>
</evidence>
<dbReference type="PANTHER" id="PTHR11649">
    <property type="entry name" value="MSS1/TRME-RELATED GTP-BINDING PROTEIN"/>
    <property type="match status" value="1"/>
</dbReference>
<sequence>MLIMLTSAAAGSSATTQWLPSSHQSDFVAMADAYAQAVSSLREQAERATDSLMKNGPRLLIMGGSGVGKSSVVNACFGRHVANVSHSIPCTSSISHFPPTERCPIHLYDTKGFETQSNNEDILRDLRQLLQERRDASASKSSLEERMAERLHAVWWVVDFRLEVVLFNTVAKLFEDDEVPIFIILNKCDRAKAEVEECLKATSDRCTGATAVIPVVAAAKHGPMLKLCEACDSEEILIMCNARKSFYVCQNSDCQQCDQQQKVKPAYGIEKLFEETTARLPVLVAKSFRQAELECFHDLQHKAHAIIAGFASVAAAAGATPVPFSDFFLLTGIQVAMFTSLAKLFEVQVCPRTAGQLIGSFGGMGAIGVGGRLLGSLMKLIPGFGSAFGGVCNAGLASSLTGAMGFLFKEMFKRIRSKALFGEMTFDDFCQVMNVQEQKEFFMAKFLGLQREPLQQVHLQRSLVEQVAAEGAETDLFKHVEAISVASAGGWFIGQLAFSPHFLNLIQTMGNEPHKAGELYQKEWVWKFLVSLAVGRRPAKRSADEIERAQAEIEALRADKSLWGVDEDFVELLVEFYWVTSDGEDRTWEELIGDLMAATAGGEITGATTLGSPVNTWAEGKNFLIGTSITTPGDTGPGSCNDRDASGWFCVGPRVPQALIYRNYSAFVAYSSRAEGVDALPIAVWSPARFSVKMGSGPNQPPPMSFCHSCDGLEVTYKSTVDPRGASRMVDSFHYNSNTPLVGAVAAGSAFLGELVVLPFFDAQYFKLAAEKIADLVEKIPFVGGRFRNWLETKPFDALMTQFPVWGLTASNVSTSFQEGASLVRHLAETGGKLSEQAFESLAQRRLLAFADGGLVDNSAIGNAVATGANDILHITYSGLDNLERLLAKVRTDKQILNLLHLNFCPFCYANFQVFAEDVPTVRAMYPTQLKFLHVHHSSQLKSLQIGTLKLTTVDCRYFGIEAGRSINVHVISVSSRSGIGGIGYQTYNTLVQEIVDAFRDPMNNQLSSEVLGWLM</sequence>
<keyword evidence="3" id="KW-1133">Transmembrane helix</keyword>
<dbReference type="EMBL" id="CAMXCT030001913">
    <property type="protein sequence ID" value="CAL4781461.1"/>
    <property type="molecule type" value="Genomic_DNA"/>
</dbReference>
<dbReference type="GO" id="GO:0016020">
    <property type="term" value="C:membrane"/>
    <property type="evidence" value="ECO:0007669"/>
    <property type="project" value="UniProtKB-SubCell"/>
</dbReference>
<keyword evidence="5" id="KW-0175">Coiled coil</keyword>
<evidence type="ECO:0000256" key="5">
    <source>
        <dbReference type="SAM" id="Coils"/>
    </source>
</evidence>
<keyword evidence="2" id="KW-0812">Transmembrane</keyword>
<dbReference type="AlphaFoldDB" id="A0A9P1CM26"/>
<dbReference type="Gene3D" id="3.40.50.300">
    <property type="entry name" value="P-loop containing nucleotide triphosphate hydrolases"/>
    <property type="match status" value="1"/>
</dbReference>
<protein>
    <submittedName>
        <fullName evidence="9">PLA2c domain-containing protein</fullName>
    </submittedName>
</protein>
<dbReference type="Pfam" id="PF01926">
    <property type="entry name" value="MMR_HSR1"/>
    <property type="match status" value="1"/>
</dbReference>
<evidence type="ECO:0000256" key="1">
    <source>
        <dbReference type="ARBA" id="ARBA00004141"/>
    </source>
</evidence>